<dbReference type="PANTHER" id="PTHR46481:SF10">
    <property type="entry name" value="ZINC FINGER BED DOMAIN-CONTAINING PROTEIN 39"/>
    <property type="match status" value="1"/>
</dbReference>
<dbReference type="EMBL" id="KN818440">
    <property type="protein sequence ID" value="KIL56180.1"/>
    <property type="molecule type" value="Genomic_DNA"/>
</dbReference>
<dbReference type="InterPro" id="IPR008906">
    <property type="entry name" value="HATC_C_dom"/>
</dbReference>
<name>A0A0C2S0M3_AMAMK</name>
<dbReference type="Proteomes" id="UP000054549">
    <property type="component" value="Unassembled WGS sequence"/>
</dbReference>
<reference evidence="7 8" key="1">
    <citation type="submission" date="2014-04" db="EMBL/GenBank/DDBJ databases">
        <title>Evolutionary Origins and Diversification of the Mycorrhizal Mutualists.</title>
        <authorList>
            <consortium name="DOE Joint Genome Institute"/>
            <consortium name="Mycorrhizal Genomics Consortium"/>
            <person name="Kohler A."/>
            <person name="Kuo A."/>
            <person name="Nagy L.G."/>
            <person name="Floudas D."/>
            <person name="Copeland A."/>
            <person name="Barry K.W."/>
            <person name="Cichocki N."/>
            <person name="Veneault-Fourrey C."/>
            <person name="LaButti K."/>
            <person name="Lindquist E.A."/>
            <person name="Lipzen A."/>
            <person name="Lundell T."/>
            <person name="Morin E."/>
            <person name="Murat C."/>
            <person name="Riley R."/>
            <person name="Ohm R."/>
            <person name="Sun H."/>
            <person name="Tunlid A."/>
            <person name="Henrissat B."/>
            <person name="Grigoriev I.V."/>
            <person name="Hibbett D.S."/>
            <person name="Martin F."/>
        </authorList>
    </citation>
    <scope>NUCLEOTIDE SEQUENCE [LARGE SCALE GENOMIC DNA]</scope>
    <source>
        <strain evidence="7 8">Koide BX008</strain>
    </source>
</reference>
<protein>
    <recommendedName>
        <fullName evidence="6">HAT C-terminal dimerisation domain-containing protein</fullName>
    </recommendedName>
</protein>
<dbReference type="GO" id="GO:0005634">
    <property type="term" value="C:nucleus"/>
    <property type="evidence" value="ECO:0007669"/>
    <property type="project" value="UniProtKB-SubCell"/>
</dbReference>
<dbReference type="Pfam" id="PF05699">
    <property type="entry name" value="Dimer_Tnp_hAT"/>
    <property type="match status" value="1"/>
</dbReference>
<dbReference type="PANTHER" id="PTHR46481">
    <property type="entry name" value="ZINC FINGER BED DOMAIN-CONTAINING PROTEIN 4"/>
    <property type="match status" value="1"/>
</dbReference>
<dbReference type="SUPFAM" id="SSF53098">
    <property type="entry name" value="Ribonuclease H-like"/>
    <property type="match status" value="1"/>
</dbReference>
<accession>A0A0C2S0M3</accession>
<keyword evidence="8" id="KW-1185">Reference proteome</keyword>
<evidence type="ECO:0000256" key="4">
    <source>
        <dbReference type="ARBA" id="ARBA00022833"/>
    </source>
</evidence>
<sequence>PQRRQAWFRSVNLTKPEVTDAAKRDQTPLLLILDCRTRWSSTHQMLERAIEFEGAIDHFIAMHKDICQYALTAEDWANIRRLKGWLHLFREATTQMSMTSSTMLSTTHAIFRGLQDELKTILRSLPNDVSPNIKTALVKAHQKLSDYFYKFDESPYPLWAAHPRIGFIGLKDDYLDNGDLLDGLHKSKAALESHFNQFYAGHFQSCNPIRWWYSNRQRFPNLYCLARDILAIPGSAVAVERIFSGGRDTISLRRASLRPNTIRFLMLVKQHIRFVTAD</sequence>
<feature type="domain" description="HAT C-terminal dimerisation" evidence="6">
    <location>
        <begin position="204"/>
        <end position="271"/>
    </location>
</feature>
<keyword evidence="5" id="KW-0539">Nucleus</keyword>
<dbReference type="GO" id="GO:0046983">
    <property type="term" value="F:protein dimerization activity"/>
    <property type="evidence" value="ECO:0007669"/>
    <property type="project" value="InterPro"/>
</dbReference>
<dbReference type="InterPro" id="IPR012337">
    <property type="entry name" value="RNaseH-like_sf"/>
</dbReference>
<dbReference type="AlphaFoldDB" id="A0A0C2S0M3"/>
<evidence type="ECO:0000313" key="8">
    <source>
        <dbReference type="Proteomes" id="UP000054549"/>
    </source>
</evidence>
<evidence type="ECO:0000256" key="2">
    <source>
        <dbReference type="ARBA" id="ARBA00022723"/>
    </source>
</evidence>
<organism evidence="7 8">
    <name type="scientific">Amanita muscaria (strain Koide BX008)</name>
    <dbReference type="NCBI Taxonomy" id="946122"/>
    <lineage>
        <taxon>Eukaryota</taxon>
        <taxon>Fungi</taxon>
        <taxon>Dikarya</taxon>
        <taxon>Basidiomycota</taxon>
        <taxon>Agaricomycotina</taxon>
        <taxon>Agaricomycetes</taxon>
        <taxon>Agaricomycetidae</taxon>
        <taxon>Agaricales</taxon>
        <taxon>Pluteineae</taxon>
        <taxon>Amanitaceae</taxon>
        <taxon>Amanita</taxon>
    </lineage>
</organism>
<evidence type="ECO:0000256" key="5">
    <source>
        <dbReference type="ARBA" id="ARBA00023242"/>
    </source>
</evidence>
<dbReference type="HOGENOM" id="CLU_009123_4_6_1"/>
<dbReference type="GO" id="GO:0008270">
    <property type="term" value="F:zinc ion binding"/>
    <property type="evidence" value="ECO:0007669"/>
    <property type="project" value="UniProtKB-KW"/>
</dbReference>
<evidence type="ECO:0000256" key="3">
    <source>
        <dbReference type="ARBA" id="ARBA00022771"/>
    </source>
</evidence>
<evidence type="ECO:0000259" key="6">
    <source>
        <dbReference type="Pfam" id="PF05699"/>
    </source>
</evidence>
<keyword evidence="4" id="KW-0862">Zinc</keyword>
<keyword evidence="2" id="KW-0479">Metal-binding</keyword>
<gene>
    <name evidence="7" type="ORF">M378DRAFT_58774</name>
</gene>
<dbReference type="OrthoDB" id="1607513at2759"/>
<dbReference type="STRING" id="946122.A0A0C2S0M3"/>
<feature type="non-terminal residue" evidence="7">
    <location>
        <position position="278"/>
    </location>
</feature>
<dbReference type="InterPro" id="IPR052035">
    <property type="entry name" value="ZnF_BED_domain_contain"/>
</dbReference>
<comment type="subcellular location">
    <subcellularLocation>
        <location evidence="1">Nucleus</location>
    </subcellularLocation>
</comment>
<feature type="non-terminal residue" evidence="7">
    <location>
        <position position="1"/>
    </location>
</feature>
<evidence type="ECO:0000256" key="1">
    <source>
        <dbReference type="ARBA" id="ARBA00004123"/>
    </source>
</evidence>
<dbReference type="InParanoid" id="A0A0C2S0M3"/>
<evidence type="ECO:0000313" key="7">
    <source>
        <dbReference type="EMBL" id="KIL56180.1"/>
    </source>
</evidence>
<keyword evidence="3" id="KW-0863">Zinc-finger</keyword>
<proteinExistence type="predicted"/>